<protein>
    <submittedName>
        <fullName evidence="2">HNH endonuclease</fullName>
    </submittedName>
</protein>
<proteinExistence type="predicted"/>
<dbReference type="Gene3D" id="1.10.30.50">
    <property type="match status" value="1"/>
</dbReference>
<dbReference type="Pfam" id="PF01878">
    <property type="entry name" value="EVE"/>
    <property type="match status" value="1"/>
</dbReference>
<comment type="caution">
    <text evidence="2">The sequence shown here is derived from an EMBL/GenBank/DDBJ whole genome shotgun (WGS) entry which is preliminary data.</text>
</comment>
<name>A0ABU8G084_9BACI</name>
<dbReference type="InterPro" id="IPR002740">
    <property type="entry name" value="EVE_domain"/>
</dbReference>
<feature type="domain" description="HNH nuclease" evidence="1">
    <location>
        <begin position="439"/>
        <end position="503"/>
    </location>
</feature>
<keyword evidence="3" id="KW-1185">Reference proteome</keyword>
<gene>
    <name evidence="2" type="ORF">WAX78_19700</name>
</gene>
<evidence type="ECO:0000313" key="3">
    <source>
        <dbReference type="Proteomes" id="UP001367922"/>
    </source>
</evidence>
<dbReference type="CDD" id="cd00085">
    <property type="entry name" value="HNHc"/>
    <property type="match status" value="1"/>
</dbReference>
<dbReference type="Gene3D" id="3.10.590.10">
    <property type="entry name" value="ph1033 like domains"/>
    <property type="match status" value="1"/>
</dbReference>
<keyword evidence="2" id="KW-0378">Hydrolase</keyword>
<dbReference type="RefSeq" id="WP_336483718.1">
    <property type="nucleotide sequence ID" value="NZ_JBAWSV010000007.1"/>
</dbReference>
<keyword evidence="2" id="KW-0255">Endonuclease</keyword>
<dbReference type="InterPro" id="IPR003615">
    <property type="entry name" value="HNH_nuc"/>
</dbReference>
<organism evidence="2 3">
    <name type="scientific">Bacillus yunxiaonensis</name>
    <dbReference type="NCBI Taxonomy" id="3127665"/>
    <lineage>
        <taxon>Bacteria</taxon>
        <taxon>Bacillati</taxon>
        <taxon>Bacillota</taxon>
        <taxon>Bacilli</taxon>
        <taxon>Bacillales</taxon>
        <taxon>Bacillaceae</taxon>
        <taxon>Bacillus</taxon>
    </lineage>
</organism>
<keyword evidence="2" id="KW-0540">Nuclease</keyword>
<dbReference type="InterPro" id="IPR015947">
    <property type="entry name" value="PUA-like_sf"/>
</dbReference>
<dbReference type="Pfam" id="PF01844">
    <property type="entry name" value="HNH"/>
    <property type="match status" value="1"/>
</dbReference>
<dbReference type="SMART" id="SM00507">
    <property type="entry name" value="HNHc"/>
    <property type="match status" value="1"/>
</dbReference>
<dbReference type="SUPFAM" id="SSF88697">
    <property type="entry name" value="PUA domain-like"/>
    <property type="match status" value="1"/>
</dbReference>
<dbReference type="EMBL" id="JBAWSV010000007">
    <property type="protein sequence ID" value="MEI4831654.1"/>
    <property type="molecule type" value="Genomic_DNA"/>
</dbReference>
<dbReference type="Proteomes" id="UP001367922">
    <property type="component" value="Unassembled WGS sequence"/>
</dbReference>
<dbReference type="GO" id="GO:0004519">
    <property type="term" value="F:endonuclease activity"/>
    <property type="evidence" value="ECO:0007669"/>
    <property type="project" value="UniProtKB-KW"/>
</dbReference>
<evidence type="ECO:0000313" key="2">
    <source>
        <dbReference type="EMBL" id="MEI4831654.1"/>
    </source>
</evidence>
<evidence type="ECO:0000259" key="1">
    <source>
        <dbReference type="SMART" id="SM00507"/>
    </source>
</evidence>
<sequence length="529" mass="61386">MNKKLLYRISELLVECAKSGKVMEYGQLSKELGGYISPIQLNKPLEAISEMCIERNAPPLSAIVISRNSQMPGEGFFTYIAPLMGYGDLKGDEWDHFYYDQREAVFQYRHWDDFLSSFHETVRPKGLNHTWIFQGNPVRFRIDDYIEENEAWLWSLNQEYYRDVIREGDTVYIWRSDGKQQGTGGVIAKGKITGSETQTADASAYWISEGGTDEKEGVPINREQVLTKSPVTRKDLAEHAVLHDLLILRMANQTNYLLSSEHAKALDRLWEEKIENEQPMFNEKRFTQSLRQKEYEGEFKTKYYILTVKCSEDGEAPEYRVMLLEDGKAVYKKRLRSSSKKQLLTRAKRRGLELLFEHNPSVSIKDVSMVHYKQNRQKINPWVRENEETFQKKFLETQKQCREKIVEEDITSELAQEDIFYTEGTAKTYYGTRYERDVRNRSAAIEIHGCSCAVCGFDFEKVYGERGKGFIEVHHVKPLSTLGEATEINPEEDLVPVCSNCHRMIHRKKDDVLTVEELRDVLKGTLLPS</sequence>
<dbReference type="InterPro" id="IPR002711">
    <property type="entry name" value="HNH"/>
</dbReference>
<reference evidence="2 3" key="1">
    <citation type="submission" date="2024-01" db="EMBL/GenBank/DDBJ databases">
        <title>Seven novel Bacillus-like species.</title>
        <authorList>
            <person name="Liu G."/>
        </authorList>
    </citation>
    <scope>NUCLEOTIDE SEQUENCE [LARGE SCALE GENOMIC DNA]</scope>
    <source>
        <strain evidence="2 3">FJAT-53711</strain>
    </source>
</reference>
<accession>A0ABU8G084</accession>